<dbReference type="Pfam" id="PF00465">
    <property type="entry name" value="Fe-ADH"/>
    <property type="match status" value="1"/>
</dbReference>
<dbReference type="InterPro" id="IPR001670">
    <property type="entry name" value="ADH_Fe/GldA"/>
</dbReference>
<dbReference type="Gene3D" id="3.40.50.1970">
    <property type="match status" value="1"/>
</dbReference>
<dbReference type="Pfam" id="PF25137">
    <property type="entry name" value="ADH_Fe_C"/>
    <property type="match status" value="1"/>
</dbReference>
<sequence length="412" mass="44985">MIWQLKKAYYRTYQCGLGLGMKVSPWLEPEIIDGPDSVKKLPAVIKEKGFERVLVVTDAVLMGLNLLDTLFEALKAVGVKYYVYDQVQPNPTIANIEGALDVYNANNCQAIIAFGGGSPMDCAKVTGARVARPGRSVVKMKGLFKVILPALRMGSLLPPMLFAVPTTAGTGSETTIAAVVSNPETHEKFPVGDFVLRPRYAVLDPMLTLDLPPHITSTTGMDAMTHAVESYIGKFYNNESTRLKAIKAVQLIFENIEKAYNNGQDVEARGQMLRAAYEAGVAFTRGGVGNVHTIGHNLGGMYGIPHGLAMSVILPYVLEWYGKIIHKQLAELADMTGISAAGMDKAQKAEAFIQALRDLNKRIGIPEKFEQIKDEDIPLIAERALSECNPNYPVPKIMKLEDCMAVIKSLQA</sequence>
<comment type="similarity">
    <text evidence="2">Belongs to the iron-containing alcohol dehydrogenase family.</text>
</comment>
<evidence type="ECO:0000313" key="8">
    <source>
        <dbReference type="Proteomes" id="UP000183994"/>
    </source>
</evidence>
<feature type="domain" description="Alcohol dehydrogenase iron-type/glycerol dehydrogenase GldA" evidence="5">
    <location>
        <begin position="30"/>
        <end position="205"/>
    </location>
</feature>
<protein>
    <submittedName>
        <fullName evidence="7">Alcohol dehydrogenase, class IV</fullName>
    </submittedName>
</protein>
<feature type="domain" description="Fe-containing alcohol dehydrogenase-like C-terminal" evidence="6">
    <location>
        <begin position="217"/>
        <end position="409"/>
    </location>
</feature>
<evidence type="ECO:0000256" key="4">
    <source>
        <dbReference type="ARBA" id="ARBA00023027"/>
    </source>
</evidence>
<dbReference type="FunFam" id="1.20.1090.10:FF:000001">
    <property type="entry name" value="Aldehyde-alcohol dehydrogenase"/>
    <property type="match status" value="1"/>
</dbReference>
<name>A0A1M6GQJ1_9BACT</name>
<proteinExistence type="inferred from homology"/>
<evidence type="ECO:0000259" key="5">
    <source>
        <dbReference type="Pfam" id="PF00465"/>
    </source>
</evidence>
<dbReference type="GO" id="GO:0046872">
    <property type="term" value="F:metal ion binding"/>
    <property type="evidence" value="ECO:0007669"/>
    <property type="project" value="InterPro"/>
</dbReference>
<dbReference type="PANTHER" id="PTHR11496">
    <property type="entry name" value="ALCOHOL DEHYDROGENASE"/>
    <property type="match status" value="1"/>
</dbReference>
<accession>A0A1M6GQJ1</accession>
<dbReference type="FunFam" id="3.40.50.1970:FF:000003">
    <property type="entry name" value="Alcohol dehydrogenase, iron-containing"/>
    <property type="match status" value="1"/>
</dbReference>
<evidence type="ECO:0000259" key="6">
    <source>
        <dbReference type="Pfam" id="PF25137"/>
    </source>
</evidence>
<dbReference type="PROSITE" id="PS00060">
    <property type="entry name" value="ADH_IRON_2"/>
    <property type="match status" value="1"/>
</dbReference>
<evidence type="ECO:0000256" key="1">
    <source>
        <dbReference type="ARBA" id="ARBA00001962"/>
    </source>
</evidence>
<dbReference type="AlphaFoldDB" id="A0A1M6GQJ1"/>
<dbReference type="GO" id="GO:0004022">
    <property type="term" value="F:alcohol dehydrogenase (NAD+) activity"/>
    <property type="evidence" value="ECO:0007669"/>
    <property type="project" value="TreeGrafter"/>
</dbReference>
<dbReference type="PANTHER" id="PTHR11496:SF102">
    <property type="entry name" value="ALCOHOL DEHYDROGENASE 4"/>
    <property type="match status" value="1"/>
</dbReference>
<dbReference type="InterPro" id="IPR056798">
    <property type="entry name" value="ADH_Fe_C"/>
</dbReference>
<dbReference type="Proteomes" id="UP000183994">
    <property type="component" value="Unassembled WGS sequence"/>
</dbReference>
<dbReference type="Gene3D" id="1.20.1090.10">
    <property type="entry name" value="Dehydroquinate synthase-like - alpha domain"/>
    <property type="match status" value="1"/>
</dbReference>
<gene>
    <name evidence="7" type="ORF">SAMN02745216_01075</name>
</gene>
<evidence type="ECO:0000256" key="3">
    <source>
        <dbReference type="ARBA" id="ARBA00023002"/>
    </source>
</evidence>
<keyword evidence="3" id="KW-0560">Oxidoreductase</keyword>
<evidence type="ECO:0000256" key="2">
    <source>
        <dbReference type="ARBA" id="ARBA00007358"/>
    </source>
</evidence>
<keyword evidence="8" id="KW-1185">Reference proteome</keyword>
<dbReference type="InterPro" id="IPR039697">
    <property type="entry name" value="Alcohol_dehydrogenase_Fe"/>
</dbReference>
<dbReference type="InterPro" id="IPR018211">
    <property type="entry name" value="ADH_Fe_CS"/>
</dbReference>
<dbReference type="EMBL" id="FQZU01000004">
    <property type="protein sequence ID" value="SHJ12219.1"/>
    <property type="molecule type" value="Genomic_DNA"/>
</dbReference>
<reference evidence="8" key="1">
    <citation type="submission" date="2016-11" db="EMBL/GenBank/DDBJ databases">
        <authorList>
            <person name="Varghese N."/>
            <person name="Submissions S."/>
        </authorList>
    </citation>
    <scope>NUCLEOTIDE SEQUENCE [LARGE SCALE GENOMIC DNA]</scope>
    <source>
        <strain evidence="8">DSM 16219</strain>
    </source>
</reference>
<keyword evidence="4" id="KW-0520">NAD</keyword>
<organism evidence="7 8">
    <name type="scientific">Desulfatibacillum alkenivorans DSM 16219</name>
    <dbReference type="NCBI Taxonomy" id="1121393"/>
    <lineage>
        <taxon>Bacteria</taxon>
        <taxon>Pseudomonadati</taxon>
        <taxon>Thermodesulfobacteriota</taxon>
        <taxon>Desulfobacteria</taxon>
        <taxon>Desulfobacterales</taxon>
        <taxon>Desulfatibacillaceae</taxon>
        <taxon>Desulfatibacillum</taxon>
    </lineage>
</organism>
<dbReference type="RefSeq" id="WP_211482782.1">
    <property type="nucleotide sequence ID" value="NZ_FQZU01000004.1"/>
</dbReference>
<evidence type="ECO:0000313" key="7">
    <source>
        <dbReference type="EMBL" id="SHJ12219.1"/>
    </source>
</evidence>
<dbReference type="CDD" id="cd08189">
    <property type="entry name" value="Fe-ADH-like"/>
    <property type="match status" value="1"/>
</dbReference>
<comment type="cofactor">
    <cofactor evidence="1">
        <name>Fe cation</name>
        <dbReference type="ChEBI" id="CHEBI:24875"/>
    </cofactor>
</comment>
<dbReference type="STRING" id="1121393.SAMN02745216_01075"/>
<dbReference type="SUPFAM" id="SSF56796">
    <property type="entry name" value="Dehydroquinate synthase-like"/>
    <property type="match status" value="1"/>
</dbReference>